<dbReference type="OrthoDB" id="10671553at2759"/>
<name>A0A0N1HXG9_LEPSE</name>
<feature type="region of interest" description="Disordered" evidence="1">
    <location>
        <begin position="70"/>
        <end position="204"/>
    </location>
</feature>
<feature type="compositionally biased region" description="Basic and acidic residues" evidence="1">
    <location>
        <begin position="716"/>
        <end position="733"/>
    </location>
</feature>
<dbReference type="AlphaFoldDB" id="A0A0N1HXG9"/>
<feature type="compositionally biased region" description="Polar residues" evidence="1">
    <location>
        <begin position="863"/>
        <end position="873"/>
    </location>
</feature>
<dbReference type="EMBL" id="LJSK01000100">
    <property type="protein sequence ID" value="KPI87152.1"/>
    <property type="molecule type" value="Genomic_DNA"/>
</dbReference>
<feature type="compositionally biased region" description="Basic and acidic residues" evidence="1">
    <location>
        <begin position="527"/>
        <end position="546"/>
    </location>
</feature>
<evidence type="ECO:0000313" key="2">
    <source>
        <dbReference type="EMBL" id="KPI87152.1"/>
    </source>
</evidence>
<feature type="compositionally biased region" description="Polar residues" evidence="1">
    <location>
        <begin position="70"/>
        <end position="83"/>
    </location>
</feature>
<dbReference type="OMA" id="PKWAQNQ"/>
<protein>
    <submittedName>
        <fullName evidence="2">Uncharacterized protein</fullName>
    </submittedName>
</protein>
<feature type="region of interest" description="Disordered" evidence="1">
    <location>
        <begin position="288"/>
        <end position="307"/>
    </location>
</feature>
<keyword evidence="3" id="KW-1185">Reference proteome</keyword>
<evidence type="ECO:0000256" key="1">
    <source>
        <dbReference type="SAM" id="MobiDB-lite"/>
    </source>
</evidence>
<reference evidence="2 3" key="1">
    <citation type="journal article" date="2015" name="PLoS Pathog.">
        <title>Leptomonas seymouri: Adaptations to the Dixenous Life Cycle Analyzed by Genome Sequencing, Transcriptome Profiling and Co-infection with Leishmania donovani.</title>
        <authorList>
            <person name="Kraeva N."/>
            <person name="Butenko A."/>
            <person name="Hlavacova J."/>
            <person name="Kostygov A."/>
            <person name="Myskova J."/>
            <person name="Grybchuk D."/>
            <person name="Lestinova T."/>
            <person name="Votypka J."/>
            <person name="Volf P."/>
            <person name="Opperdoes F."/>
            <person name="Flegontov P."/>
            <person name="Lukes J."/>
            <person name="Yurchenko V."/>
        </authorList>
    </citation>
    <scope>NUCLEOTIDE SEQUENCE [LARGE SCALE GENOMIC DNA]</scope>
    <source>
        <strain evidence="2 3">ATCC 30220</strain>
    </source>
</reference>
<dbReference type="Proteomes" id="UP000038009">
    <property type="component" value="Unassembled WGS sequence"/>
</dbReference>
<feature type="region of interest" description="Disordered" evidence="1">
    <location>
        <begin position="829"/>
        <end position="873"/>
    </location>
</feature>
<feature type="region of interest" description="Disordered" evidence="1">
    <location>
        <begin position="685"/>
        <end position="799"/>
    </location>
</feature>
<feature type="compositionally biased region" description="Low complexity" evidence="1">
    <location>
        <begin position="747"/>
        <end position="767"/>
    </location>
</feature>
<feature type="compositionally biased region" description="Basic and acidic residues" evidence="1">
    <location>
        <begin position="84"/>
        <end position="93"/>
    </location>
</feature>
<sequence length="1016" mass="110393">MAHRYFAGPVGRESPLAVACAKEGEAADPQLPRPASTDADAVTVVVARPNTTCPIRASVRKDVLGVVPDTVNQSKGQQQPTATRNRDQAEEGRAPQPQQEQHQHRGAAVLAHLSPDSLEHPPAPDTEDPEGHDSAQRKKRACANVTPKWAQNQSQDSDEPPPVFSVSRHRARLGINSLNSTSDPLPRVPTPDLLDDGAKDGPAPKILEESKFQRVERFPTLGTAESPIPAAQRKFSSGFATLPLPADREVGSEGRVEAPLRKYARQRSEQREQILLEERMTAIRQRATRYSSATQWPGDGAEPPKTQEAQVHSSLVHGLVAAFGAKCGEKSAVQHRNSMPSLRCSEQLSSAAAGVPASPFRRRLASAPLWNTRTLTKQETVTELLYEVADIINDFFPPRCANYHREFHRLPAARRTALAELYESHQQLRKQLGWEDAYQPLIDKDLSLVLQEYTRFDKSHPVLPALSSTALCRPSAPSAPALSLHKQESDCPTALLTAKEVMPPLQKQQPPPLPLVPADFQFPVVRHSESRPGGERKNLQQTEDRLPQAQRLTSFEIVAASRKASSSRCGSAKSRTADTKSPGTELHQRSPTKLPAVQKKVGSPKGVGTATPVKKRKDDSAVTVGCVVTAVGRNAADRMDGGAAALTSAEKVPPLPERPSPAQVFSMTSDATPEKLMATVAIPPRRRRSRRLLKQSSTPGRQVKENRKLRASAAAEKLDEAAKPDNEKDRLQEQRMPQIIHRERGGAPAAMTSSALTASAASWPTLAESDRQTAASKEPPTQLSPSPLRLSRRTLGSTTGPVQSSLLAVSAEHPLPIIDAVVSQPSDPFEALSCKRNSPPLPLPFRQETQGGKPTRSSPPLPTQSSCTQRSTSHSVSLPYMFANLSTESPHVGSGNGEAGNWPQRQSVPLYDNVEEGVNTPATSSVFLPSRSALAASLPESEIRTSPFYEASDSNLLSGLYELTPAESEVASEQRSHCVPLKRECSSERYDSLLCRYLIEPEAQLYLTSSVLGWKA</sequence>
<feature type="region of interest" description="Disordered" evidence="1">
    <location>
        <begin position="527"/>
        <end position="614"/>
    </location>
</feature>
<evidence type="ECO:0000313" key="3">
    <source>
        <dbReference type="Proteomes" id="UP000038009"/>
    </source>
</evidence>
<accession>A0A0N1HXG9</accession>
<feature type="compositionally biased region" description="Polar residues" evidence="1">
    <location>
        <begin position="772"/>
        <end position="785"/>
    </location>
</feature>
<gene>
    <name evidence="2" type="ORF">ABL78_3754</name>
</gene>
<organism evidence="2 3">
    <name type="scientific">Leptomonas seymouri</name>
    <dbReference type="NCBI Taxonomy" id="5684"/>
    <lineage>
        <taxon>Eukaryota</taxon>
        <taxon>Discoba</taxon>
        <taxon>Euglenozoa</taxon>
        <taxon>Kinetoplastea</taxon>
        <taxon>Metakinetoplastina</taxon>
        <taxon>Trypanosomatida</taxon>
        <taxon>Trypanosomatidae</taxon>
        <taxon>Leishmaniinae</taxon>
        <taxon>Leptomonas</taxon>
    </lineage>
</organism>
<proteinExistence type="predicted"/>
<comment type="caution">
    <text evidence="2">The sequence shown here is derived from an EMBL/GenBank/DDBJ whole genome shotgun (WGS) entry which is preliminary data.</text>
</comment>
<dbReference type="VEuPathDB" id="TriTrypDB:Lsey_0100_0030"/>
<feature type="compositionally biased region" description="Polar residues" evidence="1">
    <location>
        <begin position="847"/>
        <end position="856"/>
    </location>
</feature>